<organism evidence="4 5">
    <name type="scientific">Rhodothalassium salexigens DSM 2132</name>
    <dbReference type="NCBI Taxonomy" id="1188247"/>
    <lineage>
        <taxon>Bacteria</taxon>
        <taxon>Pseudomonadati</taxon>
        <taxon>Pseudomonadota</taxon>
        <taxon>Alphaproteobacteria</taxon>
        <taxon>Rhodothalassiales</taxon>
        <taxon>Rhodothalassiaceae</taxon>
        <taxon>Rhodothalassium</taxon>
    </lineage>
</organism>
<evidence type="ECO:0000259" key="3">
    <source>
        <dbReference type="Pfam" id="PF25954"/>
    </source>
</evidence>
<dbReference type="Gene3D" id="1.10.287.470">
    <property type="entry name" value="Helix hairpin bin"/>
    <property type="match status" value="1"/>
</dbReference>
<comment type="similarity">
    <text evidence="1">Belongs to the membrane fusion protein (MFP) (TC 8.A.1) family.</text>
</comment>
<dbReference type="Gene3D" id="2.40.420.20">
    <property type="match status" value="1"/>
</dbReference>
<accession>A0A4R2PWK1</accession>
<feature type="domain" description="CusB-like beta-barrel" evidence="3">
    <location>
        <begin position="215"/>
        <end position="283"/>
    </location>
</feature>
<keyword evidence="2" id="KW-0175">Coiled coil</keyword>
<dbReference type="OrthoDB" id="9806939at2"/>
<dbReference type="NCBIfam" id="TIGR01730">
    <property type="entry name" value="RND_mfp"/>
    <property type="match status" value="1"/>
</dbReference>
<sequence length="365" mass="39439">MRKSFISAAALALLIIAWMASGLLGGGAPPRDDTGSDDRSADRPGAAEEDALFAVRARRFRAEPYASEIKVSGRAEALRVVDVAAEVEARVIETPHDRGQTVAEGDLLCRLDPGERPERLAEARALVDQRRLEYRANKELAAKGNRSETQLAAALSALKSAEAQARQWQLAVDRLTIEAPFAGLVEERPAELGDLLRVGDICARIVLQSPFLVTGQVSEARVPHIHQGAAAEIRIESTGEALSGTVRYIAAIADRRTRTFRIEVAVPNEDRTLRDGMSATIRLPRDPRPAHRLPANAIVLASSGATGVRTVDETGQVHFRPVQVLANQNDMLWVDGLPETATVITVGQNFVSEGERVDVTMESAA</sequence>
<evidence type="ECO:0000313" key="4">
    <source>
        <dbReference type="EMBL" id="TCP38531.1"/>
    </source>
</evidence>
<dbReference type="AlphaFoldDB" id="A0A4R2PWK1"/>
<gene>
    <name evidence="4" type="ORF">EV659_101436</name>
</gene>
<reference evidence="4 5" key="1">
    <citation type="submission" date="2019-03" db="EMBL/GenBank/DDBJ databases">
        <title>Genomic Encyclopedia of Type Strains, Phase IV (KMG-IV): sequencing the most valuable type-strain genomes for metagenomic binning, comparative biology and taxonomic classification.</title>
        <authorList>
            <person name="Goeker M."/>
        </authorList>
    </citation>
    <scope>NUCLEOTIDE SEQUENCE [LARGE SCALE GENOMIC DNA]</scope>
    <source>
        <strain evidence="4 5">DSM 2132</strain>
    </source>
</reference>
<dbReference type="InterPro" id="IPR058792">
    <property type="entry name" value="Beta-barrel_RND_2"/>
</dbReference>
<proteinExistence type="inferred from homology"/>
<name>A0A4R2PWK1_RHOSA</name>
<evidence type="ECO:0000256" key="2">
    <source>
        <dbReference type="SAM" id="Coils"/>
    </source>
</evidence>
<dbReference type="EMBL" id="SLXO01000001">
    <property type="protein sequence ID" value="TCP38531.1"/>
    <property type="molecule type" value="Genomic_DNA"/>
</dbReference>
<dbReference type="SUPFAM" id="SSF111369">
    <property type="entry name" value="HlyD-like secretion proteins"/>
    <property type="match status" value="1"/>
</dbReference>
<keyword evidence="5" id="KW-1185">Reference proteome</keyword>
<dbReference type="Gene3D" id="2.40.50.100">
    <property type="match status" value="1"/>
</dbReference>
<dbReference type="Gene3D" id="2.40.30.170">
    <property type="match status" value="1"/>
</dbReference>
<dbReference type="InParanoid" id="A0A4R2PWK1"/>
<evidence type="ECO:0000313" key="5">
    <source>
        <dbReference type="Proteomes" id="UP000295399"/>
    </source>
</evidence>
<protein>
    <submittedName>
        <fullName evidence="4">Multidrug efflux system membrane fusion protein</fullName>
    </submittedName>
</protein>
<dbReference type="RefSeq" id="WP_132707021.1">
    <property type="nucleotide sequence ID" value="NZ_JACIGF010000001.1"/>
</dbReference>
<evidence type="ECO:0000256" key="1">
    <source>
        <dbReference type="ARBA" id="ARBA00009477"/>
    </source>
</evidence>
<dbReference type="PANTHER" id="PTHR30469:SF29">
    <property type="entry name" value="BLR2860 PROTEIN"/>
    <property type="match status" value="1"/>
</dbReference>
<dbReference type="GO" id="GO:0015562">
    <property type="term" value="F:efflux transmembrane transporter activity"/>
    <property type="evidence" value="ECO:0007669"/>
    <property type="project" value="TreeGrafter"/>
</dbReference>
<dbReference type="InterPro" id="IPR006143">
    <property type="entry name" value="RND_pump_MFP"/>
</dbReference>
<dbReference type="GO" id="GO:1990281">
    <property type="term" value="C:efflux pump complex"/>
    <property type="evidence" value="ECO:0007669"/>
    <property type="project" value="TreeGrafter"/>
</dbReference>
<feature type="coiled-coil region" evidence="2">
    <location>
        <begin position="151"/>
        <end position="178"/>
    </location>
</feature>
<dbReference type="Proteomes" id="UP000295399">
    <property type="component" value="Unassembled WGS sequence"/>
</dbReference>
<dbReference type="PANTHER" id="PTHR30469">
    <property type="entry name" value="MULTIDRUG RESISTANCE PROTEIN MDTA"/>
    <property type="match status" value="1"/>
</dbReference>
<dbReference type="Pfam" id="PF25954">
    <property type="entry name" value="Beta-barrel_RND_2"/>
    <property type="match status" value="1"/>
</dbReference>
<comment type="caution">
    <text evidence="4">The sequence shown here is derived from an EMBL/GenBank/DDBJ whole genome shotgun (WGS) entry which is preliminary data.</text>
</comment>